<organism evidence="1">
    <name type="scientific">marine metagenome</name>
    <dbReference type="NCBI Taxonomy" id="408172"/>
    <lineage>
        <taxon>unclassified sequences</taxon>
        <taxon>metagenomes</taxon>
        <taxon>ecological metagenomes</taxon>
    </lineage>
</organism>
<evidence type="ECO:0008006" key="2">
    <source>
        <dbReference type="Google" id="ProtNLM"/>
    </source>
</evidence>
<protein>
    <recommendedName>
        <fullName evidence="2">Molybdopterin oxidoreductase domain-containing protein</fullName>
    </recommendedName>
</protein>
<name>A0A382C6T7_9ZZZZ</name>
<evidence type="ECO:0000313" key="1">
    <source>
        <dbReference type="EMBL" id="SVB21594.1"/>
    </source>
</evidence>
<dbReference type="Gene3D" id="3.40.50.740">
    <property type="match status" value="1"/>
</dbReference>
<dbReference type="EMBL" id="UINC01033006">
    <property type="protein sequence ID" value="SVB21594.1"/>
    <property type="molecule type" value="Genomic_DNA"/>
</dbReference>
<dbReference type="SUPFAM" id="SSF53706">
    <property type="entry name" value="Formate dehydrogenase/DMSO reductase, domains 1-3"/>
    <property type="match status" value="1"/>
</dbReference>
<sequence length="89" mass="10342">MIKKFTATHWGTYVHETKKNISHFNYWKKDTSPSEFGLNFVSAAKDSLRIKQPHIRKGWLEKNTGVRGKDTYIPVSWEDAISFAAKELK</sequence>
<accession>A0A382C6T7</accession>
<feature type="non-terminal residue" evidence="1">
    <location>
        <position position="89"/>
    </location>
</feature>
<proteinExistence type="predicted"/>
<gene>
    <name evidence="1" type="ORF">METZ01_LOCUS174448</name>
</gene>
<reference evidence="1" key="1">
    <citation type="submission" date="2018-05" db="EMBL/GenBank/DDBJ databases">
        <authorList>
            <person name="Lanie J.A."/>
            <person name="Ng W.-L."/>
            <person name="Kazmierczak K.M."/>
            <person name="Andrzejewski T.M."/>
            <person name="Davidsen T.M."/>
            <person name="Wayne K.J."/>
            <person name="Tettelin H."/>
            <person name="Glass J.I."/>
            <person name="Rusch D."/>
            <person name="Podicherti R."/>
            <person name="Tsui H.-C.T."/>
            <person name="Winkler M.E."/>
        </authorList>
    </citation>
    <scope>NUCLEOTIDE SEQUENCE</scope>
</reference>
<dbReference type="AlphaFoldDB" id="A0A382C6T7"/>